<keyword evidence="2 3" id="KW-0040">ANK repeat</keyword>
<dbReference type="InterPro" id="IPR036770">
    <property type="entry name" value="Ankyrin_rpt-contain_sf"/>
</dbReference>
<feature type="repeat" description="ANK" evidence="3">
    <location>
        <begin position="16"/>
        <end position="48"/>
    </location>
</feature>
<feature type="region of interest" description="Disordered" evidence="4">
    <location>
        <begin position="185"/>
        <end position="208"/>
    </location>
</feature>
<feature type="repeat" description="ANK" evidence="3">
    <location>
        <begin position="94"/>
        <end position="126"/>
    </location>
</feature>
<evidence type="ECO:0000256" key="3">
    <source>
        <dbReference type="PROSITE-ProRule" id="PRU00023"/>
    </source>
</evidence>
<dbReference type="SUPFAM" id="SSF48403">
    <property type="entry name" value="Ankyrin repeat"/>
    <property type="match status" value="1"/>
</dbReference>
<dbReference type="Pfam" id="PF12796">
    <property type="entry name" value="Ank_2"/>
    <property type="match status" value="2"/>
</dbReference>
<gene>
    <name evidence="5" type="ORF">TBRA_LOCUS14360</name>
</gene>
<dbReference type="PRINTS" id="PR01415">
    <property type="entry name" value="ANKYRIN"/>
</dbReference>
<dbReference type="EMBL" id="CADCXV010001216">
    <property type="protein sequence ID" value="CAB0042756.1"/>
    <property type="molecule type" value="Genomic_DNA"/>
</dbReference>
<dbReference type="Proteomes" id="UP000479190">
    <property type="component" value="Unassembled WGS sequence"/>
</dbReference>
<dbReference type="InterPro" id="IPR002110">
    <property type="entry name" value="Ankyrin_rpt"/>
</dbReference>
<dbReference type="Gene3D" id="1.25.40.20">
    <property type="entry name" value="Ankyrin repeat-containing domain"/>
    <property type="match status" value="2"/>
</dbReference>
<dbReference type="PROSITE" id="PS50088">
    <property type="entry name" value="ANK_REPEAT"/>
    <property type="match status" value="4"/>
</dbReference>
<accession>A0A6H5J0D9</accession>
<protein>
    <submittedName>
        <fullName evidence="5">Uncharacterized protein</fullName>
    </submittedName>
</protein>
<evidence type="ECO:0000256" key="1">
    <source>
        <dbReference type="ARBA" id="ARBA00022737"/>
    </source>
</evidence>
<proteinExistence type="predicted"/>
<evidence type="ECO:0000256" key="4">
    <source>
        <dbReference type="SAM" id="MobiDB-lite"/>
    </source>
</evidence>
<dbReference type="PANTHER" id="PTHR24171:SF9">
    <property type="entry name" value="ANKYRIN REPEAT DOMAIN-CONTAINING PROTEIN 39"/>
    <property type="match status" value="1"/>
</dbReference>
<dbReference type="OrthoDB" id="6593077at2759"/>
<reference evidence="5 6" key="1">
    <citation type="submission" date="2020-02" db="EMBL/GenBank/DDBJ databases">
        <authorList>
            <person name="Ferguson B K."/>
        </authorList>
    </citation>
    <scope>NUCLEOTIDE SEQUENCE [LARGE SCALE GENOMIC DNA]</scope>
</reference>
<feature type="repeat" description="ANK" evidence="3">
    <location>
        <begin position="172"/>
        <end position="204"/>
    </location>
</feature>
<keyword evidence="6" id="KW-1185">Reference proteome</keyword>
<feature type="repeat" description="ANK" evidence="3">
    <location>
        <begin position="247"/>
        <end position="275"/>
    </location>
</feature>
<dbReference type="PANTHER" id="PTHR24171">
    <property type="entry name" value="ANKYRIN REPEAT DOMAIN-CONTAINING PROTEIN 39-RELATED"/>
    <property type="match status" value="1"/>
</dbReference>
<evidence type="ECO:0000313" key="5">
    <source>
        <dbReference type="EMBL" id="CAB0042756.1"/>
    </source>
</evidence>
<evidence type="ECO:0000313" key="6">
    <source>
        <dbReference type="Proteomes" id="UP000479190"/>
    </source>
</evidence>
<dbReference type="PROSITE" id="PS50297">
    <property type="entry name" value="ANK_REP_REGION"/>
    <property type="match status" value="3"/>
</dbReference>
<keyword evidence="1" id="KW-0677">Repeat</keyword>
<dbReference type="SMART" id="SM00248">
    <property type="entry name" value="ANK"/>
    <property type="match status" value="7"/>
</dbReference>
<sequence length="412" mass="46058">MTTTDDGLLELVQEADEVPSLHSALASGGKEKVESLMRNGADPNVTDEKESTPLHIICQREESFDGQSLALAELFFKINDEKHQLVEMSARNEAGDTPLHLALVSGNKKMVELLLRRGAHSNLANAEGSTPLHVICNNYGDDDDDDDGMMDLFFRINDDIRQTVRIDSRDKKGSRPLHLALARGNKKATESLLRRGARPNSSNEDGETPLHVICKRERYFDEGLAETFFKINDELNQPVRIDARDKSGRTPLQWAVTNLSLKTVDALLDRGADLSSFVFPTAAEFDKGFEAQHSNHRLQFDLKLMSGTMNVVGRLRQRGYELARSDALTIMDALAKHGLLKKSADLEERWSRDTRQSEEFASGVNEIMASLNLTLRDVARSLYEKLAKSYTTSNSHLINNTKDKSIQTMNSL</sequence>
<name>A0A6H5J0D9_9HYME</name>
<organism evidence="5 6">
    <name type="scientific">Trichogramma brassicae</name>
    <dbReference type="NCBI Taxonomy" id="86971"/>
    <lineage>
        <taxon>Eukaryota</taxon>
        <taxon>Metazoa</taxon>
        <taxon>Ecdysozoa</taxon>
        <taxon>Arthropoda</taxon>
        <taxon>Hexapoda</taxon>
        <taxon>Insecta</taxon>
        <taxon>Pterygota</taxon>
        <taxon>Neoptera</taxon>
        <taxon>Endopterygota</taxon>
        <taxon>Hymenoptera</taxon>
        <taxon>Apocrita</taxon>
        <taxon>Proctotrupomorpha</taxon>
        <taxon>Chalcidoidea</taxon>
        <taxon>Trichogrammatidae</taxon>
        <taxon>Trichogramma</taxon>
    </lineage>
</organism>
<dbReference type="AlphaFoldDB" id="A0A6H5J0D9"/>
<evidence type="ECO:0000256" key="2">
    <source>
        <dbReference type="ARBA" id="ARBA00023043"/>
    </source>
</evidence>